<keyword evidence="2 5" id="KW-0812">Transmembrane</keyword>
<feature type="transmembrane region" description="Helical" evidence="5">
    <location>
        <begin position="139"/>
        <end position="162"/>
    </location>
</feature>
<evidence type="ECO:0000256" key="2">
    <source>
        <dbReference type="ARBA" id="ARBA00022692"/>
    </source>
</evidence>
<keyword evidence="7" id="KW-1185">Reference proteome</keyword>
<dbReference type="AlphaFoldDB" id="B4JZ93"/>
<dbReference type="InterPro" id="IPR006214">
    <property type="entry name" value="Bax_inhibitor_1-related"/>
</dbReference>
<dbReference type="Proteomes" id="UP000001070">
    <property type="component" value="Unassembled WGS sequence"/>
</dbReference>
<dbReference type="PhylomeDB" id="B4JZ93"/>
<feature type="transmembrane region" description="Helical" evidence="5">
    <location>
        <begin position="86"/>
        <end position="105"/>
    </location>
</feature>
<accession>B4JZ93</accession>
<dbReference type="OrthoDB" id="7933078at2759"/>
<organism evidence="7">
    <name type="scientific">Drosophila grimshawi</name>
    <name type="common">Hawaiian fruit fly</name>
    <name type="synonym">Idiomyia grimshawi</name>
    <dbReference type="NCBI Taxonomy" id="7222"/>
    <lineage>
        <taxon>Eukaryota</taxon>
        <taxon>Metazoa</taxon>
        <taxon>Ecdysozoa</taxon>
        <taxon>Arthropoda</taxon>
        <taxon>Hexapoda</taxon>
        <taxon>Insecta</taxon>
        <taxon>Pterygota</taxon>
        <taxon>Neoptera</taxon>
        <taxon>Endopterygota</taxon>
        <taxon>Diptera</taxon>
        <taxon>Brachycera</taxon>
        <taxon>Muscomorpha</taxon>
        <taxon>Ephydroidea</taxon>
        <taxon>Drosophilidae</taxon>
        <taxon>Drosophila</taxon>
        <taxon>Hawaiian Drosophila</taxon>
    </lineage>
</organism>
<evidence type="ECO:0000256" key="1">
    <source>
        <dbReference type="ARBA" id="ARBA00004141"/>
    </source>
</evidence>
<feature type="non-terminal residue" evidence="6">
    <location>
        <position position="1"/>
    </location>
</feature>
<name>B4JZ93_DROGR</name>
<dbReference type="HOGENOM" id="CLU_058671_3_1_1"/>
<evidence type="ECO:0000313" key="7">
    <source>
        <dbReference type="Proteomes" id="UP000001070"/>
    </source>
</evidence>
<comment type="subcellular location">
    <subcellularLocation>
        <location evidence="1">Membrane</location>
        <topology evidence="1">Multi-pass membrane protein</topology>
    </subcellularLocation>
</comment>
<feature type="transmembrane region" description="Helical" evidence="5">
    <location>
        <begin position="174"/>
        <end position="199"/>
    </location>
</feature>
<dbReference type="PANTHER" id="PTHR23291:SF47">
    <property type="entry name" value="TRANSMEMBRANE BAX INHIBITOR MOTIF CONTAINING 7"/>
    <property type="match status" value="1"/>
</dbReference>
<protein>
    <submittedName>
        <fullName evidence="6">GH25207</fullName>
    </submittedName>
</protein>
<dbReference type="OMA" id="IIMRYKY"/>
<dbReference type="eggNOG" id="KOG2322">
    <property type="taxonomic scope" value="Eukaryota"/>
</dbReference>
<dbReference type="Pfam" id="PF01027">
    <property type="entry name" value="Bax1-I"/>
    <property type="match status" value="1"/>
</dbReference>
<feature type="transmembrane region" description="Helical" evidence="5">
    <location>
        <begin position="27"/>
        <end position="47"/>
    </location>
</feature>
<keyword evidence="3 5" id="KW-1133">Transmembrane helix</keyword>
<comment type="similarity">
    <text evidence="5">Belongs to the BI1 family.</text>
</comment>
<reference evidence="6 7" key="1">
    <citation type="journal article" date="2007" name="Nature">
        <title>Evolution of genes and genomes on the Drosophila phylogeny.</title>
        <authorList>
            <consortium name="Drosophila 12 Genomes Consortium"/>
            <person name="Clark A.G."/>
            <person name="Eisen M.B."/>
            <person name="Smith D.R."/>
            <person name="Bergman C.M."/>
            <person name="Oliver B."/>
            <person name="Markow T.A."/>
            <person name="Kaufman T.C."/>
            <person name="Kellis M."/>
            <person name="Gelbart W."/>
            <person name="Iyer V.N."/>
            <person name="Pollard D.A."/>
            <person name="Sackton T.B."/>
            <person name="Larracuente A.M."/>
            <person name="Singh N.D."/>
            <person name="Abad J.P."/>
            <person name="Abt D.N."/>
            <person name="Adryan B."/>
            <person name="Aguade M."/>
            <person name="Akashi H."/>
            <person name="Anderson W.W."/>
            <person name="Aquadro C.F."/>
            <person name="Ardell D.H."/>
            <person name="Arguello R."/>
            <person name="Artieri C.G."/>
            <person name="Barbash D.A."/>
            <person name="Barker D."/>
            <person name="Barsanti P."/>
            <person name="Batterham P."/>
            <person name="Batzoglou S."/>
            <person name="Begun D."/>
            <person name="Bhutkar A."/>
            <person name="Blanco E."/>
            <person name="Bosak S.A."/>
            <person name="Bradley R.K."/>
            <person name="Brand A.D."/>
            <person name="Brent M.R."/>
            <person name="Brooks A.N."/>
            <person name="Brown R.H."/>
            <person name="Butlin R.K."/>
            <person name="Caggese C."/>
            <person name="Calvi B.R."/>
            <person name="Bernardo de Carvalho A."/>
            <person name="Caspi A."/>
            <person name="Castrezana S."/>
            <person name="Celniker S.E."/>
            <person name="Chang J.L."/>
            <person name="Chapple C."/>
            <person name="Chatterji S."/>
            <person name="Chinwalla A."/>
            <person name="Civetta A."/>
            <person name="Clifton S.W."/>
            <person name="Comeron J.M."/>
            <person name="Costello J.C."/>
            <person name="Coyne J.A."/>
            <person name="Daub J."/>
            <person name="David R.G."/>
            <person name="Delcher A.L."/>
            <person name="Delehaunty K."/>
            <person name="Do C.B."/>
            <person name="Ebling H."/>
            <person name="Edwards K."/>
            <person name="Eickbush T."/>
            <person name="Evans J.D."/>
            <person name="Filipski A."/>
            <person name="Findeiss S."/>
            <person name="Freyhult E."/>
            <person name="Fulton L."/>
            <person name="Fulton R."/>
            <person name="Garcia A.C."/>
            <person name="Gardiner A."/>
            <person name="Garfield D.A."/>
            <person name="Garvin B.E."/>
            <person name="Gibson G."/>
            <person name="Gilbert D."/>
            <person name="Gnerre S."/>
            <person name="Godfrey J."/>
            <person name="Good R."/>
            <person name="Gotea V."/>
            <person name="Gravely B."/>
            <person name="Greenberg A.J."/>
            <person name="Griffiths-Jones S."/>
            <person name="Gross S."/>
            <person name="Guigo R."/>
            <person name="Gustafson E.A."/>
            <person name="Haerty W."/>
            <person name="Hahn M.W."/>
            <person name="Halligan D.L."/>
            <person name="Halpern A.L."/>
            <person name="Halter G.M."/>
            <person name="Han M.V."/>
            <person name="Heger A."/>
            <person name="Hillier L."/>
            <person name="Hinrichs A.S."/>
            <person name="Holmes I."/>
            <person name="Hoskins R.A."/>
            <person name="Hubisz M.J."/>
            <person name="Hultmark D."/>
            <person name="Huntley M.A."/>
            <person name="Jaffe D.B."/>
            <person name="Jagadeeshan S."/>
            <person name="Jeck W.R."/>
            <person name="Johnson J."/>
            <person name="Jones C.D."/>
            <person name="Jordan W.C."/>
            <person name="Karpen G.H."/>
            <person name="Kataoka E."/>
            <person name="Keightley P.D."/>
            <person name="Kheradpour P."/>
            <person name="Kirkness E.F."/>
            <person name="Koerich L.B."/>
            <person name="Kristiansen K."/>
            <person name="Kudrna D."/>
            <person name="Kulathinal R.J."/>
            <person name="Kumar S."/>
            <person name="Kwok R."/>
            <person name="Lander E."/>
            <person name="Langley C.H."/>
            <person name="Lapoint R."/>
            <person name="Lazzaro B.P."/>
            <person name="Lee S.J."/>
            <person name="Levesque L."/>
            <person name="Li R."/>
            <person name="Lin C.F."/>
            <person name="Lin M.F."/>
            <person name="Lindblad-Toh K."/>
            <person name="Llopart A."/>
            <person name="Long M."/>
            <person name="Low L."/>
            <person name="Lozovsky E."/>
            <person name="Lu J."/>
            <person name="Luo M."/>
            <person name="Machado C.A."/>
            <person name="Makalowski W."/>
            <person name="Marzo M."/>
            <person name="Matsuda M."/>
            <person name="Matzkin L."/>
            <person name="McAllister B."/>
            <person name="McBride C.S."/>
            <person name="McKernan B."/>
            <person name="McKernan K."/>
            <person name="Mendez-Lago M."/>
            <person name="Minx P."/>
            <person name="Mollenhauer M.U."/>
            <person name="Montooth K."/>
            <person name="Mount S.M."/>
            <person name="Mu X."/>
            <person name="Myers E."/>
            <person name="Negre B."/>
            <person name="Newfeld S."/>
            <person name="Nielsen R."/>
            <person name="Noor M.A."/>
            <person name="O'Grady P."/>
            <person name="Pachter L."/>
            <person name="Papaceit M."/>
            <person name="Parisi M.J."/>
            <person name="Parisi M."/>
            <person name="Parts L."/>
            <person name="Pedersen J.S."/>
            <person name="Pesole G."/>
            <person name="Phillippy A.M."/>
            <person name="Ponting C.P."/>
            <person name="Pop M."/>
            <person name="Porcelli D."/>
            <person name="Powell J.R."/>
            <person name="Prohaska S."/>
            <person name="Pruitt K."/>
            <person name="Puig M."/>
            <person name="Quesneville H."/>
            <person name="Ram K.R."/>
            <person name="Rand D."/>
            <person name="Rasmussen M.D."/>
            <person name="Reed L.K."/>
            <person name="Reenan R."/>
            <person name="Reily A."/>
            <person name="Remington K.A."/>
            <person name="Rieger T.T."/>
            <person name="Ritchie M.G."/>
            <person name="Robin C."/>
            <person name="Rogers Y.H."/>
            <person name="Rohde C."/>
            <person name="Rozas J."/>
            <person name="Rubenfield M.J."/>
            <person name="Ruiz A."/>
            <person name="Russo S."/>
            <person name="Salzberg S.L."/>
            <person name="Sanchez-Gracia A."/>
            <person name="Saranga D.J."/>
            <person name="Sato H."/>
            <person name="Schaeffer S.W."/>
            <person name="Schatz M.C."/>
            <person name="Schlenke T."/>
            <person name="Schwartz R."/>
            <person name="Segarra C."/>
            <person name="Singh R.S."/>
            <person name="Sirot L."/>
            <person name="Sirota M."/>
            <person name="Sisneros N.B."/>
            <person name="Smith C.D."/>
            <person name="Smith T.F."/>
            <person name="Spieth J."/>
            <person name="Stage D.E."/>
            <person name="Stark A."/>
            <person name="Stephan W."/>
            <person name="Strausberg R.L."/>
            <person name="Strempel S."/>
            <person name="Sturgill D."/>
            <person name="Sutton G."/>
            <person name="Sutton G.G."/>
            <person name="Tao W."/>
            <person name="Teichmann S."/>
            <person name="Tobari Y.N."/>
            <person name="Tomimura Y."/>
            <person name="Tsolas J.M."/>
            <person name="Valente V.L."/>
            <person name="Venter E."/>
            <person name="Venter J.C."/>
            <person name="Vicario S."/>
            <person name="Vieira F.G."/>
            <person name="Vilella A.J."/>
            <person name="Villasante A."/>
            <person name="Walenz B."/>
            <person name="Wang J."/>
            <person name="Wasserman M."/>
            <person name="Watts T."/>
            <person name="Wilson D."/>
            <person name="Wilson R.K."/>
            <person name="Wing R.A."/>
            <person name="Wolfner M.F."/>
            <person name="Wong A."/>
            <person name="Wong G.K."/>
            <person name="Wu C.I."/>
            <person name="Wu G."/>
            <person name="Yamamoto D."/>
            <person name="Yang H.P."/>
            <person name="Yang S.P."/>
            <person name="Yorke J.A."/>
            <person name="Yoshida K."/>
            <person name="Zdobnov E."/>
            <person name="Zhang P."/>
            <person name="Zhang Y."/>
            <person name="Zimin A.V."/>
            <person name="Baldwin J."/>
            <person name="Abdouelleil A."/>
            <person name="Abdulkadir J."/>
            <person name="Abebe A."/>
            <person name="Abera B."/>
            <person name="Abreu J."/>
            <person name="Acer S.C."/>
            <person name="Aftuck L."/>
            <person name="Alexander A."/>
            <person name="An P."/>
            <person name="Anderson E."/>
            <person name="Anderson S."/>
            <person name="Arachi H."/>
            <person name="Azer M."/>
            <person name="Bachantsang P."/>
            <person name="Barry A."/>
            <person name="Bayul T."/>
            <person name="Berlin A."/>
            <person name="Bessette D."/>
            <person name="Bloom T."/>
            <person name="Blye J."/>
            <person name="Boguslavskiy L."/>
            <person name="Bonnet C."/>
            <person name="Boukhgalter B."/>
            <person name="Bourzgui I."/>
            <person name="Brown A."/>
            <person name="Cahill P."/>
            <person name="Channer S."/>
            <person name="Cheshatsang Y."/>
            <person name="Chuda L."/>
            <person name="Citroen M."/>
            <person name="Collymore A."/>
            <person name="Cooke P."/>
            <person name="Costello M."/>
            <person name="D'Aco K."/>
            <person name="Daza R."/>
            <person name="De Haan G."/>
            <person name="DeGray S."/>
            <person name="DeMaso C."/>
            <person name="Dhargay N."/>
            <person name="Dooley K."/>
            <person name="Dooley E."/>
            <person name="Doricent M."/>
            <person name="Dorje P."/>
            <person name="Dorjee K."/>
            <person name="Dupes A."/>
            <person name="Elong R."/>
            <person name="Falk J."/>
            <person name="Farina A."/>
            <person name="Faro S."/>
            <person name="Ferguson D."/>
            <person name="Fisher S."/>
            <person name="Foley C.D."/>
            <person name="Franke A."/>
            <person name="Friedrich D."/>
            <person name="Gadbois L."/>
            <person name="Gearin G."/>
            <person name="Gearin C.R."/>
            <person name="Giannoukos G."/>
            <person name="Goode T."/>
            <person name="Graham J."/>
            <person name="Grandbois E."/>
            <person name="Grewal S."/>
            <person name="Gyaltsen K."/>
            <person name="Hafez N."/>
            <person name="Hagos B."/>
            <person name="Hall J."/>
            <person name="Henson C."/>
            <person name="Hollinger A."/>
            <person name="Honan T."/>
            <person name="Huard M.D."/>
            <person name="Hughes L."/>
            <person name="Hurhula B."/>
            <person name="Husby M.E."/>
            <person name="Kamat A."/>
            <person name="Kanga B."/>
            <person name="Kashin S."/>
            <person name="Khazanovich D."/>
            <person name="Kisner P."/>
            <person name="Lance K."/>
            <person name="Lara M."/>
            <person name="Lee W."/>
            <person name="Lennon N."/>
            <person name="Letendre F."/>
            <person name="LeVine R."/>
            <person name="Lipovsky A."/>
            <person name="Liu X."/>
            <person name="Liu J."/>
            <person name="Liu S."/>
            <person name="Lokyitsang T."/>
            <person name="Lokyitsang Y."/>
            <person name="Lubonja R."/>
            <person name="Lui A."/>
            <person name="MacDonald P."/>
            <person name="Magnisalis V."/>
            <person name="Maru K."/>
            <person name="Matthews C."/>
            <person name="McCusker W."/>
            <person name="McDonough S."/>
            <person name="Mehta T."/>
            <person name="Meldrim J."/>
            <person name="Meneus L."/>
            <person name="Mihai O."/>
            <person name="Mihalev A."/>
            <person name="Mihova T."/>
            <person name="Mittelman R."/>
            <person name="Mlenga V."/>
            <person name="Montmayeur A."/>
            <person name="Mulrain L."/>
            <person name="Navidi A."/>
            <person name="Naylor J."/>
            <person name="Negash T."/>
            <person name="Nguyen T."/>
            <person name="Nguyen N."/>
            <person name="Nicol R."/>
            <person name="Norbu C."/>
            <person name="Norbu N."/>
            <person name="Novod N."/>
            <person name="O'Neill B."/>
            <person name="Osman S."/>
            <person name="Markiewicz E."/>
            <person name="Oyono O.L."/>
            <person name="Patti C."/>
            <person name="Phunkhang P."/>
            <person name="Pierre F."/>
            <person name="Priest M."/>
            <person name="Raghuraman S."/>
            <person name="Rege F."/>
            <person name="Reyes R."/>
            <person name="Rise C."/>
            <person name="Rogov P."/>
            <person name="Ross K."/>
            <person name="Ryan E."/>
            <person name="Settipalli S."/>
            <person name="Shea T."/>
            <person name="Sherpa N."/>
            <person name="Shi L."/>
            <person name="Shih D."/>
            <person name="Sparrow T."/>
            <person name="Spaulding J."/>
            <person name="Stalker J."/>
            <person name="Stange-Thomann N."/>
            <person name="Stavropoulos S."/>
            <person name="Stone C."/>
            <person name="Strader C."/>
            <person name="Tesfaye S."/>
            <person name="Thomson T."/>
            <person name="Thoulutsang Y."/>
            <person name="Thoulutsang D."/>
            <person name="Topham K."/>
            <person name="Topping I."/>
            <person name="Tsamla T."/>
            <person name="Vassiliev H."/>
            <person name="Vo A."/>
            <person name="Wangchuk T."/>
            <person name="Wangdi T."/>
            <person name="Weiand M."/>
            <person name="Wilkinson J."/>
            <person name="Wilson A."/>
            <person name="Yadav S."/>
            <person name="Young G."/>
            <person name="Yu Q."/>
            <person name="Zembek L."/>
            <person name="Zhong D."/>
            <person name="Zimmer A."/>
            <person name="Zwirko Z."/>
            <person name="Jaffe D.B."/>
            <person name="Alvarez P."/>
            <person name="Brockman W."/>
            <person name="Butler J."/>
            <person name="Chin C."/>
            <person name="Gnerre S."/>
            <person name="Grabherr M."/>
            <person name="Kleber M."/>
            <person name="Mauceli E."/>
            <person name="MacCallum I."/>
        </authorList>
    </citation>
    <scope>NUCLEOTIDE SEQUENCE [LARGE SCALE GENOMIC DNA]</scope>
    <source>
        <strain evidence="7">Tucson 15287-2541.00</strain>
    </source>
</reference>
<feature type="transmembrane region" description="Helical" evidence="5">
    <location>
        <begin position="59"/>
        <end position="80"/>
    </location>
</feature>
<evidence type="ECO:0000256" key="4">
    <source>
        <dbReference type="ARBA" id="ARBA00023136"/>
    </source>
</evidence>
<proteinExistence type="inferred from homology"/>
<sequence>LELAVTAVITSVFIFNEDAKFWLYDHIYIFIVGAVGAAIISFVLFCYRSVARTVPINYILLIAFTLFQSIIVSCICIFYSTDKIFYALGITIAVCVGLALFAIFAPCDFTGCGPYLCVLMIVLVLLGLLMFFIKSKILVWIYVGLGLLLFSLYLVYDIQLMVGKRRNQYSEDDYIIAALSIYIDVIHIFIYILTIFGLLDN</sequence>
<evidence type="ECO:0000256" key="3">
    <source>
        <dbReference type="ARBA" id="ARBA00022989"/>
    </source>
</evidence>
<dbReference type="EMBL" id="CH916379">
    <property type="protein sequence ID" value="EDV94202.1"/>
    <property type="molecule type" value="Genomic_DNA"/>
</dbReference>
<dbReference type="PANTHER" id="PTHR23291">
    <property type="entry name" value="BAX INHIBITOR-RELATED"/>
    <property type="match status" value="1"/>
</dbReference>
<gene>
    <name evidence="6" type="primary">Dgri\GH25207</name>
    <name evidence="6" type="ORF">Dgri_GH25207</name>
</gene>
<evidence type="ECO:0000256" key="5">
    <source>
        <dbReference type="RuleBase" id="RU004379"/>
    </source>
</evidence>
<feature type="transmembrane region" description="Helical" evidence="5">
    <location>
        <begin position="112"/>
        <end position="133"/>
    </location>
</feature>
<dbReference type="GO" id="GO:0016020">
    <property type="term" value="C:membrane"/>
    <property type="evidence" value="ECO:0007669"/>
    <property type="project" value="UniProtKB-SubCell"/>
</dbReference>
<dbReference type="InParanoid" id="B4JZ93"/>
<evidence type="ECO:0000313" key="6">
    <source>
        <dbReference type="EMBL" id="EDV94202.1"/>
    </source>
</evidence>
<keyword evidence="4 5" id="KW-0472">Membrane</keyword>